<keyword evidence="1" id="KW-1133">Transmembrane helix</keyword>
<dbReference type="EMBL" id="JACSZT010000024">
    <property type="protein sequence ID" value="MBC6499851.1"/>
    <property type="molecule type" value="Genomic_DNA"/>
</dbReference>
<evidence type="ECO:0000256" key="1">
    <source>
        <dbReference type="SAM" id="Phobius"/>
    </source>
</evidence>
<dbReference type="InterPro" id="IPR027417">
    <property type="entry name" value="P-loop_NTPase"/>
</dbReference>
<name>A0A923SP51_WEICO</name>
<feature type="domain" description="KAP NTPase" evidence="2">
    <location>
        <begin position="15"/>
        <end position="179"/>
    </location>
</feature>
<evidence type="ECO:0000259" key="2">
    <source>
        <dbReference type="Pfam" id="PF07693"/>
    </source>
</evidence>
<keyword evidence="1" id="KW-0472">Membrane</keyword>
<dbReference type="InterPro" id="IPR011646">
    <property type="entry name" value="KAP_P-loop"/>
</dbReference>
<gene>
    <name evidence="3" type="ORF">H7R52_19110</name>
</gene>
<organism evidence="3 4">
    <name type="scientific">Weissella confusa</name>
    <name type="common">Lactobacillus confusus</name>
    <dbReference type="NCBI Taxonomy" id="1583"/>
    <lineage>
        <taxon>Bacteria</taxon>
        <taxon>Bacillati</taxon>
        <taxon>Bacillota</taxon>
        <taxon>Bacilli</taxon>
        <taxon>Lactobacillales</taxon>
        <taxon>Lactobacillaceae</taxon>
        <taxon>Weissella</taxon>
    </lineage>
</organism>
<sequence>MVKNIQLNEIDTTVAAENFAKLLLDKHTLFLNGTWGSGKSTFLNKVEDITVLKIHYLDLWNIKDERSVLELGFRSLHPVIYFLGRVMAVVAVVISLLMTPAINLGLGVYFQDSGVYTLIGFIVLLVGVYQFFKVKSDRVYIWLFDKLQIDEKVLVIDDFDRASSEKQREAYKLFNVLNGRLAIVFVGDYDNLTDSGDFLKKIIDQRVELPLVLTSKEIWSDYLREIENTFDVTVSQDLRSLFLRSQLNLRDRKHYNRLVIQELIQNKKFGRVNIEQQLAVIYAYLFQQELYKALLRGELPAKSEGYEKSMNSENRLVSAISFEKTTEDLIYDILNRNGGYPAPFLSNQSAYLLYENVDNLSVEKAQNIISDDEKLSDSFMESEGIDDFYRYIESNYETFSSHQKVMFEQLAINYGMQGKSTQLILYVINNIDNALIPRKQLSGVSGSSLMYSIPEEWKGMDEAEVSRQRFNKWMDLLFATKFTLSDTVYFLENFSIFSYSELKDLLPTLNEEHLKESDELHSQGIVLAYLSQQHIWEHISKWPDCIFRKIQEFSVEELLDFFVKIQVLSFQSERVYAITAAGRNFGTGYIVPWDVDVMDTFKKEFEMLKRQGYRLI</sequence>
<protein>
    <recommendedName>
        <fullName evidence="2">KAP NTPase domain-containing protein</fullName>
    </recommendedName>
</protein>
<proteinExistence type="predicted"/>
<keyword evidence="1" id="KW-0812">Transmembrane</keyword>
<dbReference type="Pfam" id="PF07693">
    <property type="entry name" value="KAP_NTPase"/>
    <property type="match status" value="1"/>
</dbReference>
<comment type="caution">
    <text evidence="3">The sequence shown here is derived from an EMBL/GenBank/DDBJ whole genome shotgun (WGS) entry which is preliminary data.</text>
</comment>
<dbReference type="Proteomes" id="UP000650485">
    <property type="component" value="Unassembled WGS sequence"/>
</dbReference>
<evidence type="ECO:0000313" key="4">
    <source>
        <dbReference type="Proteomes" id="UP000650485"/>
    </source>
</evidence>
<reference evidence="3" key="1">
    <citation type="submission" date="2020-08" db="EMBL/GenBank/DDBJ databases">
        <title>Complete genome sequence of Weissella confusa strain FS54 provides insights into metabolic potential.</title>
        <authorList>
            <person name="Fhoula I."/>
            <person name="Najjari A."/>
            <person name="Lekired A."/>
            <person name="Bessrour-Aouam N."/>
            <person name="Jaballah S."/>
            <person name="Klibi N."/>
            <person name="Ouzari H.-I."/>
        </authorList>
    </citation>
    <scope>NUCLEOTIDE SEQUENCE</scope>
    <source>
        <strain evidence="3">FS54</strain>
    </source>
</reference>
<dbReference type="Gene3D" id="3.40.50.300">
    <property type="entry name" value="P-loop containing nucleotide triphosphate hydrolases"/>
    <property type="match status" value="1"/>
</dbReference>
<feature type="transmembrane region" description="Helical" evidence="1">
    <location>
        <begin position="79"/>
        <end position="102"/>
    </location>
</feature>
<dbReference type="RefSeq" id="WP_182092568.1">
    <property type="nucleotide sequence ID" value="NZ_JACGMJ010000020.1"/>
</dbReference>
<evidence type="ECO:0000313" key="3">
    <source>
        <dbReference type="EMBL" id="MBC6499851.1"/>
    </source>
</evidence>
<dbReference type="AlphaFoldDB" id="A0A923SP51"/>
<dbReference type="SUPFAM" id="SSF52540">
    <property type="entry name" value="P-loop containing nucleoside triphosphate hydrolases"/>
    <property type="match status" value="1"/>
</dbReference>
<feature type="transmembrane region" description="Helical" evidence="1">
    <location>
        <begin position="114"/>
        <end position="132"/>
    </location>
</feature>
<accession>A0A923SP51</accession>